<feature type="region of interest" description="Disordered" evidence="1">
    <location>
        <begin position="1"/>
        <end position="24"/>
    </location>
</feature>
<protein>
    <submittedName>
        <fullName evidence="4">DAGKc domain-containing protein</fullName>
    </submittedName>
</protein>
<evidence type="ECO:0000313" key="4">
    <source>
        <dbReference type="WBParaSite" id="TCLT_0000879201-mRNA-1"/>
    </source>
</evidence>
<evidence type="ECO:0000256" key="1">
    <source>
        <dbReference type="SAM" id="MobiDB-lite"/>
    </source>
</evidence>
<organism evidence="4">
    <name type="scientific">Thelazia callipaeda</name>
    <name type="common">Oriental eyeworm</name>
    <name type="synonym">Parasitic nematode</name>
    <dbReference type="NCBI Taxonomy" id="103827"/>
    <lineage>
        <taxon>Eukaryota</taxon>
        <taxon>Metazoa</taxon>
        <taxon>Ecdysozoa</taxon>
        <taxon>Nematoda</taxon>
        <taxon>Chromadorea</taxon>
        <taxon>Rhabditida</taxon>
        <taxon>Spirurina</taxon>
        <taxon>Spiruromorpha</taxon>
        <taxon>Thelazioidea</taxon>
        <taxon>Thelaziidae</taxon>
        <taxon>Thelazia</taxon>
    </lineage>
</organism>
<dbReference type="Proteomes" id="UP000276776">
    <property type="component" value="Unassembled WGS sequence"/>
</dbReference>
<gene>
    <name evidence="2" type="ORF">TCLT_LOCUS8781</name>
</gene>
<keyword evidence="3" id="KW-1185">Reference proteome</keyword>
<dbReference type="AlphaFoldDB" id="A0A0N5D6W8"/>
<evidence type="ECO:0000313" key="3">
    <source>
        <dbReference type="Proteomes" id="UP000276776"/>
    </source>
</evidence>
<reference evidence="2 3" key="2">
    <citation type="submission" date="2018-11" db="EMBL/GenBank/DDBJ databases">
        <authorList>
            <consortium name="Pathogen Informatics"/>
        </authorList>
    </citation>
    <scope>NUCLEOTIDE SEQUENCE [LARGE SCALE GENOMIC DNA]</scope>
</reference>
<dbReference type="WBParaSite" id="TCLT_0000879201-mRNA-1">
    <property type="protein sequence ID" value="TCLT_0000879201-mRNA-1"/>
    <property type="gene ID" value="TCLT_0000879201"/>
</dbReference>
<evidence type="ECO:0000313" key="2">
    <source>
        <dbReference type="EMBL" id="VDN06363.1"/>
    </source>
</evidence>
<dbReference type="EMBL" id="UYYF01004682">
    <property type="protein sequence ID" value="VDN06363.1"/>
    <property type="molecule type" value="Genomic_DNA"/>
</dbReference>
<sequence>MPLFKREKSSNVEKWNRSADETSEEKRFVCVWGGDGLPGEAVLALTTQLSQYQPSAPLVIPTSCRNVTDRFS</sequence>
<accession>A0A0N5D6W8</accession>
<proteinExistence type="predicted"/>
<name>A0A0N5D6W8_THECL</name>
<reference evidence="4" key="1">
    <citation type="submission" date="2017-02" db="UniProtKB">
        <authorList>
            <consortium name="WormBaseParasite"/>
        </authorList>
    </citation>
    <scope>IDENTIFICATION</scope>
</reference>